<dbReference type="InterPro" id="IPR021398">
    <property type="entry name" value="DUF3037"/>
</dbReference>
<evidence type="ECO:0000313" key="1">
    <source>
        <dbReference type="EMBL" id="GMA39544.1"/>
    </source>
</evidence>
<accession>A0ABQ6IQ01</accession>
<comment type="caution">
    <text evidence="1">The sequence shown here is derived from an EMBL/GenBank/DDBJ whole genome shotgun (WGS) entry which is preliminary data.</text>
</comment>
<keyword evidence="2" id="KW-1185">Reference proteome</keyword>
<organism evidence="1 2">
    <name type="scientific">Mobilicoccus caccae</name>
    <dbReference type="NCBI Taxonomy" id="1859295"/>
    <lineage>
        <taxon>Bacteria</taxon>
        <taxon>Bacillati</taxon>
        <taxon>Actinomycetota</taxon>
        <taxon>Actinomycetes</taxon>
        <taxon>Micrococcales</taxon>
        <taxon>Dermatophilaceae</taxon>
        <taxon>Mobilicoccus</taxon>
    </lineage>
</organism>
<protein>
    <recommendedName>
        <fullName evidence="3">DUF3037 family protein</fullName>
    </recommendedName>
</protein>
<dbReference type="EMBL" id="BSUO01000001">
    <property type="protein sequence ID" value="GMA39544.1"/>
    <property type="molecule type" value="Genomic_DNA"/>
</dbReference>
<gene>
    <name evidence="1" type="ORF">GCM10025883_15890</name>
</gene>
<dbReference type="Proteomes" id="UP001157126">
    <property type="component" value="Unassembled WGS sequence"/>
</dbReference>
<reference evidence="2" key="1">
    <citation type="journal article" date="2019" name="Int. J. Syst. Evol. Microbiol.">
        <title>The Global Catalogue of Microorganisms (GCM) 10K type strain sequencing project: providing services to taxonomists for standard genome sequencing and annotation.</title>
        <authorList>
            <consortium name="The Broad Institute Genomics Platform"/>
            <consortium name="The Broad Institute Genome Sequencing Center for Infectious Disease"/>
            <person name="Wu L."/>
            <person name="Ma J."/>
        </authorList>
    </citation>
    <scope>NUCLEOTIDE SEQUENCE [LARGE SCALE GENOMIC DNA]</scope>
    <source>
        <strain evidence="2">NBRC 113072</strain>
    </source>
</reference>
<proteinExistence type="predicted"/>
<evidence type="ECO:0008006" key="3">
    <source>
        <dbReference type="Google" id="ProtNLM"/>
    </source>
</evidence>
<dbReference type="Pfam" id="PF11236">
    <property type="entry name" value="DUF3037"/>
    <property type="match status" value="1"/>
</dbReference>
<evidence type="ECO:0000313" key="2">
    <source>
        <dbReference type="Proteomes" id="UP001157126"/>
    </source>
</evidence>
<name>A0ABQ6IQ01_9MICO</name>
<sequence length="131" mass="14196">MSALLPYQYVTLRCVPRVEREEFVNVGIVLFCQEAEVLISGHEIHPERLTALDPDVDLDALSASLERIRAVCSGDVARDEMPKQGARFGWIAAPRSTVLQPGPRHGGLTTDPVAELTRLLGLLVAPVGGGR</sequence>
<dbReference type="RefSeq" id="WP_284303433.1">
    <property type="nucleotide sequence ID" value="NZ_BSUO01000001.1"/>
</dbReference>